<evidence type="ECO:0000313" key="3">
    <source>
        <dbReference type="Proteomes" id="UP001231109"/>
    </source>
</evidence>
<comment type="caution">
    <text evidence="2">The sequence shown here is derived from an EMBL/GenBank/DDBJ whole genome shotgun (WGS) entry which is preliminary data.</text>
</comment>
<keyword evidence="1" id="KW-1133">Transmembrane helix</keyword>
<dbReference type="RefSeq" id="WP_305976355.1">
    <property type="nucleotide sequence ID" value="NZ_JAPJDZ010000032.1"/>
</dbReference>
<evidence type="ECO:0008006" key="4">
    <source>
        <dbReference type="Google" id="ProtNLM"/>
    </source>
</evidence>
<keyword evidence="1" id="KW-0812">Transmembrane</keyword>
<feature type="transmembrane region" description="Helical" evidence="1">
    <location>
        <begin position="202"/>
        <end position="223"/>
    </location>
</feature>
<sequence>MNMDRDNWIAKLAQTTKDDVPHCAYVATGVFLQSLSFHSLNDVHISGYIWQKVPIAPNCPLQAKAGFYFPDAIEGSAQLNDVNQKVQDDETLTAWFFETTLRQQFDYSQYPLDQQTVKLRILSDDFDGKTILIPDFNAYNDSGMANIYGVQRDIVLSDWLIAATFFDVKTASYHSNFGYPTATAAQSPELHFNLVLKRNNAFVVNVLPALAVAVLLFAVLLTISRKPSNLAFNSFSIKLVIGFISALCVVVVLLQLNTRAKFPAQSIVYIEYFYLLLYIAMILVLLCSFIVKAPLDVQRKLAPHNFMLAKLLYWPSLLLAMVIISYGALY</sequence>
<name>A0ABT9I0E7_9GAMM</name>
<keyword evidence="1" id="KW-0472">Membrane</keyword>
<evidence type="ECO:0000313" key="2">
    <source>
        <dbReference type="EMBL" id="MDP5136868.1"/>
    </source>
</evidence>
<keyword evidence="3" id="KW-1185">Reference proteome</keyword>
<dbReference type="Gene3D" id="2.70.170.10">
    <property type="entry name" value="Neurotransmitter-gated ion-channel ligand-binding domain"/>
    <property type="match status" value="1"/>
</dbReference>
<feature type="transmembrane region" description="Helical" evidence="1">
    <location>
        <begin position="235"/>
        <end position="256"/>
    </location>
</feature>
<accession>A0ABT9I0E7</accession>
<dbReference type="InterPro" id="IPR036734">
    <property type="entry name" value="Neur_chan_lig-bd_sf"/>
</dbReference>
<feature type="transmembrane region" description="Helical" evidence="1">
    <location>
        <begin position="268"/>
        <end position="291"/>
    </location>
</feature>
<organism evidence="2 3">
    <name type="scientific">Rheinheimera baltica</name>
    <dbReference type="NCBI Taxonomy" id="67576"/>
    <lineage>
        <taxon>Bacteria</taxon>
        <taxon>Pseudomonadati</taxon>
        <taxon>Pseudomonadota</taxon>
        <taxon>Gammaproteobacteria</taxon>
        <taxon>Chromatiales</taxon>
        <taxon>Chromatiaceae</taxon>
        <taxon>Rheinheimera</taxon>
    </lineage>
</organism>
<protein>
    <recommendedName>
        <fullName evidence="4">Neurotransmitter-gated ion-channel ligand-binding domain-containing protein</fullName>
    </recommendedName>
</protein>
<dbReference type="EMBL" id="JAPJDZ010000032">
    <property type="protein sequence ID" value="MDP5136868.1"/>
    <property type="molecule type" value="Genomic_DNA"/>
</dbReference>
<dbReference type="Proteomes" id="UP001231109">
    <property type="component" value="Unassembled WGS sequence"/>
</dbReference>
<reference evidence="2 3" key="1">
    <citation type="submission" date="2022-11" db="EMBL/GenBank/DDBJ databases">
        <title>Viruses from the air-sea interface of a natural surface slick.</title>
        <authorList>
            <person name="Rahlff J."/>
            <person name="Holmfeldt K."/>
        </authorList>
    </citation>
    <scope>NUCLEOTIDE SEQUENCE [LARGE SCALE GENOMIC DNA]</scope>
    <source>
        <strain evidence="2 3">SMS4</strain>
    </source>
</reference>
<gene>
    <name evidence="2" type="ORF">ORJ04_13015</name>
</gene>
<proteinExistence type="predicted"/>
<evidence type="ECO:0000256" key="1">
    <source>
        <dbReference type="SAM" id="Phobius"/>
    </source>
</evidence>
<feature type="transmembrane region" description="Helical" evidence="1">
    <location>
        <begin position="311"/>
        <end position="329"/>
    </location>
</feature>